<name>A0ABR1RPP6_9PEZI</name>
<dbReference type="Gene3D" id="3.10.450.30">
    <property type="entry name" value="Microbial ribonucleases"/>
    <property type="match status" value="1"/>
</dbReference>
<feature type="compositionally biased region" description="Basic and acidic residues" evidence="3">
    <location>
        <begin position="27"/>
        <end position="43"/>
    </location>
</feature>
<keyword evidence="1" id="KW-0540">Nuclease</keyword>
<reference evidence="4 5" key="1">
    <citation type="submission" date="2023-01" db="EMBL/GenBank/DDBJ databases">
        <title>Analysis of 21 Apiospora genomes using comparative genomics revels a genus with tremendous synthesis potential of carbohydrate active enzymes and secondary metabolites.</title>
        <authorList>
            <person name="Sorensen T."/>
        </authorList>
    </citation>
    <scope>NUCLEOTIDE SEQUENCE [LARGE SCALE GENOMIC DNA]</scope>
    <source>
        <strain evidence="4 5">CBS 33761</strain>
    </source>
</reference>
<comment type="caution">
    <text evidence="4">The sequence shown here is derived from an EMBL/GenBank/DDBJ whole genome shotgun (WGS) entry which is preliminary data.</text>
</comment>
<feature type="region of interest" description="Disordered" evidence="3">
    <location>
        <begin position="1"/>
        <end position="186"/>
    </location>
</feature>
<evidence type="ECO:0000256" key="1">
    <source>
        <dbReference type="ARBA" id="ARBA00022722"/>
    </source>
</evidence>
<dbReference type="Pfam" id="PF00545">
    <property type="entry name" value="Ribonuclease"/>
    <property type="match status" value="1"/>
</dbReference>
<accession>A0ABR1RPP6</accession>
<keyword evidence="2" id="KW-0378">Hydrolase</keyword>
<gene>
    <name evidence="4" type="ORF">PG993_015016</name>
</gene>
<evidence type="ECO:0000313" key="5">
    <source>
        <dbReference type="Proteomes" id="UP001444661"/>
    </source>
</evidence>
<sequence length="186" mass="20562">MPSQSGTSSSSQTYKIETVKPTKRKAQKDAAEPDASDSREFVRRGSYYETGVTDQPECTVLQASDVRRQVQEAPKLMKSVGKYPGHYNNNPPLPLSANKPYREFPVVPSPAPGRTPQNYRGGEPGPIRAFYNEQDRSHFDVAYKDATKPPRGPRNGSPYPNSNFSLATYHAAPTVVDTSKSKKAKK</sequence>
<dbReference type="InterPro" id="IPR000026">
    <property type="entry name" value="N1-like"/>
</dbReference>
<evidence type="ECO:0000256" key="2">
    <source>
        <dbReference type="ARBA" id="ARBA00022801"/>
    </source>
</evidence>
<organism evidence="4 5">
    <name type="scientific">Apiospora rasikravindrae</name>
    <dbReference type="NCBI Taxonomy" id="990691"/>
    <lineage>
        <taxon>Eukaryota</taxon>
        <taxon>Fungi</taxon>
        <taxon>Dikarya</taxon>
        <taxon>Ascomycota</taxon>
        <taxon>Pezizomycotina</taxon>
        <taxon>Sordariomycetes</taxon>
        <taxon>Xylariomycetidae</taxon>
        <taxon>Amphisphaeriales</taxon>
        <taxon>Apiosporaceae</taxon>
        <taxon>Apiospora</taxon>
    </lineage>
</organism>
<evidence type="ECO:0000256" key="3">
    <source>
        <dbReference type="SAM" id="MobiDB-lite"/>
    </source>
</evidence>
<feature type="compositionally biased region" description="Basic and acidic residues" evidence="3">
    <location>
        <begin position="133"/>
        <end position="148"/>
    </location>
</feature>
<evidence type="ECO:0000313" key="4">
    <source>
        <dbReference type="EMBL" id="KAK8016827.1"/>
    </source>
</evidence>
<keyword evidence="5" id="KW-1185">Reference proteome</keyword>
<dbReference type="InterPro" id="IPR016191">
    <property type="entry name" value="Ribonuclease/ribotoxin"/>
</dbReference>
<dbReference type="Proteomes" id="UP001444661">
    <property type="component" value="Unassembled WGS sequence"/>
</dbReference>
<proteinExistence type="predicted"/>
<dbReference type="EMBL" id="JAQQWK010000014">
    <property type="protein sequence ID" value="KAK8016827.1"/>
    <property type="molecule type" value="Genomic_DNA"/>
</dbReference>
<dbReference type="SUPFAM" id="SSF53933">
    <property type="entry name" value="Microbial ribonucleases"/>
    <property type="match status" value="1"/>
</dbReference>
<protein>
    <submittedName>
        <fullName evidence="4">Uncharacterized protein</fullName>
    </submittedName>
</protein>
<feature type="compositionally biased region" description="Low complexity" evidence="3">
    <location>
        <begin position="1"/>
        <end position="13"/>
    </location>
</feature>